<keyword evidence="2" id="KW-1185">Reference proteome</keyword>
<dbReference type="EMBL" id="CM023483">
    <property type="protein sequence ID" value="KAH6934894.1"/>
    <property type="molecule type" value="Genomic_DNA"/>
</dbReference>
<organism evidence="1 2">
    <name type="scientific">Hyalomma asiaticum</name>
    <name type="common">Tick</name>
    <dbReference type="NCBI Taxonomy" id="266040"/>
    <lineage>
        <taxon>Eukaryota</taxon>
        <taxon>Metazoa</taxon>
        <taxon>Ecdysozoa</taxon>
        <taxon>Arthropoda</taxon>
        <taxon>Chelicerata</taxon>
        <taxon>Arachnida</taxon>
        <taxon>Acari</taxon>
        <taxon>Parasitiformes</taxon>
        <taxon>Ixodida</taxon>
        <taxon>Ixodoidea</taxon>
        <taxon>Ixodidae</taxon>
        <taxon>Hyalomminae</taxon>
        <taxon>Hyalomma</taxon>
    </lineage>
</organism>
<evidence type="ECO:0000313" key="2">
    <source>
        <dbReference type="Proteomes" id="UP000821845"/>
    </source>
</evidence>
<name>A0ACB7SM96_HYAAI</name>
<gene>
    <name evidence="1" type="ORF">HPB50_001626</name>
</gene>
<sequence>MGSDVKEEEQALHLMFTYGTLKCGQFNHHILMNPDNGHATLLGTAKTLKKWPLVLVSSYEIPCLLPLEDVGHEVSGELYLIDDRMLRTIDSLEKHPDVYVRRQEDVVLQHPLANSSALDAEAKPQSETSPSAKAGDRRKAWIYFVREVESKHLSLPFVPFYAQRPEIVYPTFQGRKVEAECFLENQFKHFVVDNS</sequence>
<reference evidence="1" key="1">
    <citation type="submission" date="2020-05" db="EMBL/GenBank/DDBJ databases">
        <title>Large-scale comparative analyses of tick genomes elucidate their genetic diversity and vector capacities.</title>
        <authorList>
            <person name="Jia N."/>
            <person name="Wang J."/>
            <person name="Shi W."/>
            <person name="Du L."/>
            <person name="Sun Y."/>
            <person name="Zhan W."/>
            <person name="Jiang J."/>
            <person name="Wang Q."/>
            <person name="Zhang B."/>
            <person name="Ji P."/>
            <person name="Sakyi L.B."/>
            <person name="Cui X."/>
            <person name="Yuan T."/>
            <person name="Jiang B."/>
            <person name="Yang W."/>
            <person name="Lam T.T.-Y."/>
            <person name="Chang Q."/>
            <person name="Ding S."/>
            <person name="Wang X."/>
            <person name="Zhu J."/>
            <person name="Ruan X."/>
            <person name="Zhao L."/>
            <person name="Wei J."/>
            <person name="Que T."/>
            <person name="Du C."/>
            <person name="Cheng J."/>
            <person name="Dai P."/>
            <person name="Han X."/>
            <person name="Huang E."/>
            <person name="Gao Y."/>
            <person name="Liu J."/>
            <person name="Shao H."/>
            <person name="Ye R."/>
            <person name="Li L."/>
            <person name="Wei W."/>
            <person name="Wang X."/>
            <person name="Wang C."/>
            <person name="Yang T."/>
            <person name="Huo Q."/>
            <person name="Li W."/>
            <person name="Guo W."/>
            <person name="Chen H."/>
            <person name="Zhou L."/>
            <person name="Ni X."/>
            <person name="Tian J."/>
            <person name="Zhou Y."/>
            <person name="Sheng Y."/>
            <person name="Liu T."/>
            <person name="Pan Y."/>
            <person name="Xia L."/>
            <person name="Li J."/>
            <person name="Zhao F."/>
            <person name="Cao W."/>
        </authorList>
    </citation>
    <scope>NUCLEOTIDE SEQUENCE</scope>
    <source>
        <strain evidence="1">Hyas-2018</strain>
    </source>
</reference>
<comment type="caution">
    <text evidence="1">The sequence shown here is derived from an EMBL/GenBank/DDBJ whole genome shotgun (WGS) entry which is preliminary data.</text>
</comment>
<proteinExistence type="predicted"/>
<accession>A0ACB7SM96</accession>
<protein>
    <submittedName>
        <fullName evidence="1">Uncharacterized protein</fullName>
    </submittedName>
</protein>
<evidence type="ECO:0000313" key="1">
    <source>
        <dbReference type="EMBL" id="KAH6934894.1"/>
    </source>
</evidence>
<dbReference type="Proteomes" id="UP000821845">
    <property type="component" value="Chromosome 3"/>
</dbReference>